<comment type="similarity">
    <text evidence="1">In the N-terminal section; belongs to the LXG family.</text>
</comment>
<dbReference type="EC" id="3.1.-.-" evidence="3"/>
<dbReference type="PANTHER" id="PTHR34976:SF1">
    <property type="entry name" value="TOXIN BC_0920"/>
    <property type="match status" value="1"/>
</dbReference>
<name>A0AAP8GWQ4_BACMY</name>
<evidence type="ECO:0000313" key="4">
    <source>
        <dbReference type="Proteomes" id="UP000236165"/>
    </source>
</evidence>
<sequence length="531" mass="58569">MSLNMYLGEVHMQTQSMNAVCTATIQGMEQAIQSIDAFAIDTVLQGQTYSSAKSFFVQTFRPLAQGIIYLCEELIRQNDAFPSQFQSQVASTDVIEQELLEQIREIDRMKTSMEAISQAMPIPGIDALANLFTVMRKKLQEKLEHLHEFNYTSSSNYDTALQLAASIAQGLAEVQSGKGFSPASGTFSIQELNMEWTGPIQAIRESKAREAQIEKAIALREQEANRPWYEKTAISTWEFMKEFFQGAGSAAFESVIGLESPDNDELESKLTYQSGRFAGNVVAGAASIIEILEGLTVIGGANFLTFVAEVGTGGLASPIVLPLDAAATAAGLSLAGHGVFVGRNAIQNGKDTLQKFQSSSNGTSGRIKEKVDANNIQKSQSSSEVGNSVKNTEKIRIVDGKKQYNVNGKWVTDKQFSALRQKAVRHAWRQEKELIKKTGKGTRDWTPAEKLELLQTGKVKGYEGQHMKSANEYPDFAGEPDNIQFLKGRNMDVNEHFDAHRGNYHNPTNGYYTPKNDSMTDFGDAVPWKHE</sequence>
<evidence type="ECO:0000313" key="3">
    <source>
        <dbReference type="EMBL" id="PJN70512.1"/>
    </source>
</evidence>
<dbReference type="RefSeq" id="WP_103458437.1">
    <property type="nucleotide sequence ID" value="NZ_MKZP01000069.1"/>
</dbReference>
<dbReference type="PANTHER" id="PTHR34976">
    <property type="entry name" value="RIBONUCLEASE YQCG-RELATED"/>
    <property type="match status" value="1"/>
</dbReference>
<proteinExistence type="inferred from homology"/>
<reference evidence="3 4" key="1">
    <citation type="submission" date="2016-10" db="EMBL/GenBank/DDBJ databases">
        <title>Genome Sequence of Bacillus weihenstephanensis GM6LP.</title>
        <authorList>
            <person name="Poehlein A."/>
            <person name="Wemheuer F."/>
            <person name="Hollensteiner J."/>
            <person name="Wemheuer B."/>
        </authorList>
    </citation>
    <scope>NUCLEOTIDE SEQUENCE [LARGE SCALE GENOMIC DNA]</scope>
    <source>
        <strain evidence="3 4">GM6LP</strain>
    </source>
</reference>
<organism evidence="3 4">
    <name type="scientific">Bacillus mycoides</name>
    <dbReference type="NCBI Taxonomy" id="1405"/>
    <lineage>
        <taxon>Bacteria</taxon>
        <taxon>Bacillati</taxon>
        <taxon>Bacillota</taxon>
        <taxon>Bacilli</taxon>
        <taxon>Bacillales</taxon>
        <taxon>Bacillaceae</taxon>
        <taxon>Bacillus</taxon>
        <taxon>Bacillus cereus group</taxon>
    </lineage>
</organism>
<gene>
    <name evidence="3" type="ORF">BACWE_26920</name>
</gene>
<dbReference type="InterPro" id="IPR028916">
    <property type="entry name" value="Tox-GHH_dom"/>
</dbReference>
<keyword evidence="3" id="KW-0378">Hydrolase</keyword>
<protein>
    <submittedName>
        <fullName evidence="3">Ribonuclease</fullName>
        <ecNumber evidence="3">3.1.-.-</ecNumber>
    </submittedName>
</protein>
<dbReference type="AlphaFoldDB" id="A0AAP8GWQ4"/>
<dbReference type="InterPro" id="IPR051768">
    <property type="entry name" value="Bact_secretion_toxin"/>
</dbReference>
<dbReference type="PROSITE" id="PS51756">
    <property type="entry name" value="LXG"/>
    <property type="match status" value="1"/>
</dbReference>
<evidence type="ECO:0000259" key="2">
    <source>
        <dbReference type="PROSITE" id="PS51756"/>
    </source>
</evidence>
<dbReference type="GO" id="GO:0016787">
    <property type="term" value="F:hydrolase activity"/>
    <property type="evidence" value="ECO:0007669"/>
    <property type="project" value="UniProtKB-KW"/>
</dbReference>
<dbReference type="EMBL" id="MKZQ01000031">
    <property type="protein sequence ID" value="PJN70512.1"/>
    <property type="molecule type" value="Genomic_DNA"/>
</dbReference>
<feature type="domain" description="LXG" evidence="2">
    <location>
        <begin position="1"/>
        <end position="217"/>
    </location>
</feature>
<accession>A0AAP8GWQ4</accession>
<comment type="caution">
    <text evidence="3">The sequence shown here is derived from an EMBL/GenBank/DDBJ whole genome shotgun (WGS) entry which is preliminary data.</text>
</comment>
<dbReference type="InterPro" id="IPR006829">
    <property type="entry name" value="LXG_dom"/>
</dbReference>
<dbReference type="Proteomes" id="UP000236165">
    <property type="component" value="Unassembled WGS sequence"/>
</dbReference>
<evidence type="ECO:0000256" key="1">
    <source>
        <dbReference type="ARBA" id="ARBA00034117"/>
    </source>
</evidence>
<dbReference type="Pfam" id="PF04740">
    <property type="entry name" value="LXG"/>
    <property type="match status" value="1"/>
</dbReference>
<dbReference type="Pfam" id="PF15636">
    <property type="entry name" value="Tox-GHH"/>
    <property type="match status" value="1"/>
</dbReference>